<dbReference type="AlphaFoldDB" id="A0A3N0CHS6"/>
<organism evidence="12 13">
    <name type="scientific">Nocardioides marmoriginsengisoli</name>
    <dbReference type="NCBI Taxonomy" id="661483"/>
    <lineage>
        <taxon>Bacteria</taxon>
        <taxon>Bacillati</taxon>
        <taxon>Actinomycetota</taxon>
        <taxon>Actinomycetes</taxon>
        <taxon>Propionibacteriales</taxon>
        <taxon>Nocardioidaceae</taxon>
        <taxon>Nocardioides</taxon>
    </lineage>
</organism>
<keyword evidence="7 9" id="KW-1133">Transmembrane helix</keyword>
<reference evidence="12 13" key="1">
    <citation type="submission" date="2018-11" db="EMBL/GenBank/DDBJ databases">
        <authorList>
            <person name="Li F."/>
        </authorList>
    </citation>
    <scope>NUCLEOTIDE SEQUENCE [LARGE SCALE GENOMIC DNA]</scope>
    <source>
        <strain evidence="12 13">Gsoil 097</strain>
    </source>
</reference>
<dbReference type="PANTHER" id="PTHR30413:SF8">
    <property type="entry name" value="TRANSPORT PERMEASE PROTEIN"/>
    <property type="match status" value="1"/>
</dbReference>
<comment type="subcellular location">
    <subcellularLocation>
        <location evidence="1">Cell inner membrane</location>
        <topology evidence="1">Multi-pass membrane protein</topology>
    </subcellularLocation>
    <subcellularLocation>
        <location evidence="9">Cell membrane</location>
        <topology evidence="9">Multi-pass membrane protein</topology>
    </subcellularLocation>
</comment>
<comment type="caution">
    <text evidence="12">The sequence shown here is derived from an EMBL/GenBank/DDBJ whole genome shotgun (WGS) entry which is preliminary data.</text>
</comment>
<sequence>MSKAADRAARRAAKAHAVDENGRRRNAARRARALAEKKSDAMPVAAPLDGPRGVRVVDAELVDPSPRGGIAEVFQQRYLLRLIVGRQLAAQYAASVLGLLWSYIQPAMRFGVYFFVFGVVLSAHKSTPNFALHLFAGMVFVHYFSETWSGGTRSVRSNRALLLKMRMPREIFPVAAMVTAMYHTGPQILILTVFCVIAGWHLTFTAVAAGVLGLLILLTFAMSMALFFSALNVYYKDFQNIVSTFTQFLHFMVPMMYSYSFIAKLGDNHPWIYQLYMANPLAESVLLMQRFFWYPTLDDPEKYTNEFPPDLFERGFIMLGICLVLLYLAQKFFSRLESRFPERL</sequence>
<evidence type="ECO:0000313" key="13">
    <source>
        <dbReference type="Proteomes" id="UP000267128"/>
    </source>
</evidence>
<dbReference type="Pfam" id="PF01061">
    <property type="entry name" value="ABC2_membrane"/>
    <property type="match status" value="1"/>
</dbReference>
<keyword evidence="3 9" id="KW-0813">Transport</keyword>
<evidence type="ECO:0000256" key="7">
    <source>
        <dbReference type="ARBA" id="ARBA00022989"/>
    </source>
</evidence>
<evidence type="ECO:0000259" key="11">
    <source>
        <dbReference type="PROSITE" id="PS51012"/>
    </source>
</evidence>
<dbReference type="GO" id="GO:0140359">
    <property type="term" value="F:ABC-type transporter activity"/>
    <property type="evidence" value="ECO:0007669"/>
    <property type="project" value="InterPro"/>
</dbReference>
<evidence type="ECO:0000256" key="5">
    <source>
        <dbReference type="ARBA" id="ARBA00022519"/>
    </source>
</evidence>
<feature type="region of interest" description="Disordered" evidence="10">
    <location>
        <begin position="1"/>
        <end position="39"/>
    </location>
</feature>
<feature type="transmembrane region" description="Helical" evidence="9">
    <location>
        <begin position="107"/>
        <end position="124"/>
    </location>
</feature>
<keyword evidence="6 9" id="KW-0812">Transmembrane</keyword>
<evidence type="ECO:0000256" key="6">
    <source>
        <dbReference type="ARBA" id="ARBA00022692"/>
    </source>
</evidence>
<dbReference type="GO" id="GO:0015920">
    <property type="term" value="P:lipopolysaccharide transport"/>
    <property type="evidence" value="ECO:0007669"/>
    <property type="project" value="TreeGrafter"/>
</dbReference>
<evidence type="ECO:0000256" key="2">
    <source>
        <dbReference type="ARBA" id="ARBA00007783"/>
    </source>
</evidence>
<keyword evidence="8 9" id="KW-0472">Membrane</keyword>
<evidence type="ECO:0000256" key="1">
    <source>
        <dbReference type="ARBA" id="ARBA00004429"/>
    </source>
</evidence>
<dbReference type="InterPro" id="IPR013525">
    <property type="entry name" value="ABC2_TM"/>
</dbReference>
<keyword evidence="4 9" id="KW-1003">Cell membrane</keyword>
<dbReference type="InterPro" id="IPR047817">
    <property type="entry name" value="ABC2_TM_bact-type"/>
</dbReference>
<keyword evidence="5" id="KW-0997">Cell inner membrane</keyword>
<dbReference type="EMBL" id="RJSE01000007">
    <property type="protein sequence ID" value="RNL63037.1"/>
    <property type="molecule type" value="Genomic_DNA"/>
</dbReference>
<dbReference type="Proteomes" id="UP000267128">
    <property type="component" value="Unassembled WGS sequence"/>
</dbReference>
<evidence type="ECO:0000256" key="3">
    <source>
        <dbReference type="ARBA" id="ARBA00022448"/>
    </source>
</evidence>
<feature type="domain" description="ABC transmembrane type-2" evidence="11">
    <location>
        <begin position="97"/>
        <end position="336"/>
    </location>
</feature>
<evidence type="ECO:0000256" key="9">
    <source>
        <dbReference type="RuleBase" id="RU361157"/>
    </source>
</evidence>
<dbReference type="PANTHER" id="PTHR30413">
    <property type="entry name" value="INNER MEMBRANE TRANSPORT PERMEASE"/>
    <property type="match status" value="1"/>
</dbReference>
<gene>
    <name evidence="12" type="ORF">EFK50_15090</name>
</gene>
<evidence type="ECO:0000256" key="10">
    <source>
        <dbReference type="SAM" id="MobiDB-lite"/>
    </source>
</evidence>
<name>A0A3N0CHS6_9ACTN</name>
<dbReference type="GO" id="GO:0005886">
    <property type="term" value="C:plasma membrane"/>
    <property type="evidence" value="ECO:0007669"/>
    <property type="project" value="UniProtKB-SubCell"/>
</dbReference>
<accession>A0A3N0CHS6</accession>
<protein>
    <recommendedName>
        <fullName evidence="9">Transport permease protein</fullName>
    </recommendedName>
</protein>
<evidence type="ECO:0000256" key="8">
    <source>
        <dbReference type="ARBA" id="ARBA00023136"/>
    </source>
</evidence>
<dbReference type="OrthoDB" id="9789409at2"/>
<feature type="transmembrane region" description="Helical" evidence="9">
    <location>
        <begin position="130"/>
        <end position="150"/>
    </location>
</feature>
<evidence type="ECO:0000313" key="12">
    <source>
        <dbReference type="EMBL" id="RNL63037.1"/>
    </source>
</evidence>
<feature type="transmembrane region" description="Helical" evidence="9">
    <location>
        <begin position="241"/>
        <end position="262"/>
    </location>
</feature>
<evidence type="ECO:0000256" key="4">
    <source>
        <dbReference type="ARBA" id="ARBA00022475"/>
    </source>
</evidence>
<feature type="transmembrane region" description="Helical" evidence="9">
    <location>
        <begin position="171"/>
        <end position="200"/>
    </location>
</feature>
<dbReference type="PROSITE" id="PS51012">
    <property type="entry name" value="ABC_TM2"/>
    <property type="match status" value="1"/>
</dbReference>
<feature type="transmembrane region" description="Helical" evidence="9">
    <location>
        <begin position="311"/>
        <end position="329"/>
    </location>
</feature>
<feature type="transmembrane region" description="Helical" evidence="9">
    <location>
        <begin position="206"/>
        <end position="229"/>
    </location>
</feature>
<comment type="similarity">
    <text evidence="2 9">Belongs to the ABC-2 integral membrane protein family.</text>
</comment>
<proteinExistence type="inferred from homology"/>
<keyword evidence="13" id="KW-1185">Reference proteome</keyword>
<dbReference type="RefSeq" id="WP_123228329.1">
    <property type="nucleotide sequence ID" value="NZ_RJSE01000007.1"/>
</dbReference>